<evidence type="ECO:0000313" key="3">
    <source>
        <dbReference type="EMBL" id="CDW43577.1"/>
    </source>
</evidence>
<sequence>MRSFTIFVNQTLFVIVLSVFAVQVSLGAGKREFSKRNKGFAHRDGGGGGGGGGGYAYGNSGFSGSGYGGGGGGGYGGGGGHGGGGGYGGGGGSPDKFKDKLSLLPLLALAPLALLALPLLFPTTTMVIPPVIPMMMGKRKKRAIGSEEEQILRSFLYEALKEENTHFKSNSSTSRSLSPSAILSKYMSCDSQHILERCFERLVCEYKSPTTQMEELEQQVTEITLRILMSKSHLDESLMDRLNRASTYGIKNVSSCQKRYPCDVDVSSMTRVRKTKNSTQFA</sequence>
<keyword evidence="1" id="KW-0812">Transmembrane</keyword>
<dbReference type="GO" id="GO:0005884">
    <property type="term" value="C:actin filament"/>
    <property type="evidence" value="ECO:0007669"/>
    <property type="project" value="TreeGrafter"/>
</dbReference>
<evidence type="ECO:0000256" key="2">
    <source>
        <dbReference type="SAM" id="SignalP"/>
    </source>
</evidence>
<organism evidence="3">
    <name type="scientific">Lepeophtheirus salmonis</name>
    <name type="common">Salmon louse</name>
    <name type="synonym">Caligus salmonis</name>
    <dbReference type="NCBI Taxonomy" id="72036"/>
    <lineage>
        <taxon>Eukaryota</taxon>
        <taxon>Metazoa</taxon>
        <taxon>Ecdysozoa</taxon>
        <taxon>Arthropoda</taxon>
        <taxon>Crustacea</taxon>
        <taxon>Multicrustacea</taxon>
        <taxon>Hexanauplia</taxon>
        <taxon>Copepoda</taxon>
        <taxon>Siphonostomatoida</taxon>
        <taxon>Caligidae</taxon>
        <taxon>Lepeophtheirus</taxon>
    </lineage>
</organism>
<feature type="signal peptide" evidence="2">
    <location>
        <begin position="1"/>
        <end position="21"/>
    </location>
</feature>
<feature type="transmembrane region" description="Helical" evidence="1">
    <location>
        <begin position="106"/>
        <end position="132"/>
    </location>
</feature>
<dbReference type="EMBL" id="HACA01026216">
    <property type="protein sequence ID" value="CDW43577.1"/>
    <property type="molecule type" value="Transcribed_RNA"/>
</dbReference>
<evidence type="ECO:0000256" key="1">
    <source>
        <dbReference type="SAM" id="Phobius"/>
    </source>
</evidence>
<dbReference type="PANTHER" id="PTHR48226">
    <property type="entry name" value="OS06G0326200 PROTEIN"/>
    <property type="match status" value="1"/>
</dbReference>
<protein>
    <submittedName>
        <fullName evidence="3">Uncharacterized protein</fullName>
    </submittedName>
</protein>
<proteinExistence type="predicted"/>
<keyword evidence="1" id="KW-0472">Membrane</keyword>
<dbReference type="GO" id="GO:0030048">
    <property type="term" value="P:actin filament-based movement"/>
    <property type="evidence" value="ECO:0007669"/>
    <property type="project" value="TreeGrafter"/>
</dbReference>
<accession>A0A0K2V0A5</accession>
<feature type="chain" id="PRO_5005489053" evidence="2">
    <location>
        <begin position="22"/>
        <end position="282"/>
    </location>
</feature>
<dbReference type="AlphaFoldDB" id="A0A0K2V0A5"/>
<name>A0A0K2V0A5_LEPSM</name>
<dbReference type="PANTHER" id="PTHR48226:SF1">
    <property type="entry name" value="WAS_WASL-INTERACTING PROTEIN FAMILY MEMBER 1"/>
    <property type="match status" value="1"/>
</dbReference>
<dbReference type="InterPro" id="IPR053099">
    <property type="entry name" value="WAS/WASL-interacting_domain"/>
</dbReference>
<reference evidence="3" key="1">
    <citation type="submission" date="2014-05" db="EMBL/GenBank/DDBJ databases">
        <authorList>
            <person name="Chronopoulou M."/>
        </authorList>
    </citation>
    <scope>NUCLEOTIDE SEQUENCE</scope>
    <source>
        <tissue evidence="3">Whole organism</tissue>
    </source>
</reference>
<keyword evidence="2" id="KW-0732">Signal</keyword>
<keyword evidence="1" id="KW-1133">Transmembrane helix</keyword>